<evidence type="ECO:0000313" key="3">
    <source>
        <dbReference type="Proteomes" id="UP000541535"/>
    </source>
</evidence>
<dbReference type="PRINTS" id="PR00368">
    <property type="entry name" value="FADPNR"/>
</dbReference>
<accession>A0A7W5BC10</accession>
<organism evidence="2 3">
    <name type="scientific">Pseudoduganella violacea</name>
    <dbReference type="NCBI Taxonomy" id="1715466"/>
    <lineage>
        <taxon>Bacteria</taxon>
        <taxon>Pseudomonadati</taxon>
        <taxon>Pseudomonadota</taxon>
        <taxon>Betaproteobacteria</taxon>
        <taxon>Burkholderiales</taxon>
        <taxon>Oxalobacteraceae</taxon>
        <taxon>Telluria group</taxon>
        <taxon>Pseudoduganella</taxon>
    </lineage>
</organism>
<dbReference type="InterPro" id="IPR038732">
    <property type="entry name" value="HpyO/CreE_NAD-binding"/>
</dbReference>
<keyword evidence="3" id="KW-1185">Reference proteome</keyword>
<dbReference type="Gene3D" id="3.50.50.60">
    <property type="entry name" value="FAD/NAD(P)-binding domain"/>
    <property type="match status" value="1"/>
</dbReference>
<dbReference type="InterPro" id="IPR052189">
    <property type="entry name" value="L-asp_N-monooxygenase_NS-form"/>
</dbReference>
<proteinExistence type="predicted"/>
<dbReference type="PANTHER" id="PTHR40254">
    <property type="entry name" value="BLR0577 PROTEIN"/>
    <property type="match status" value="1"/>
</dbReference>
<sequence length="467" mass="50215">MRTVLIVGAGFSGVACAVQLLRQAAGSPRAALRILLLNRSPGMARGLAYGTSSAGHLLNIPAGVMSALDDDPGHFLRYAQARDSRIGAASFVPRKLYGDYLEWLLRQSEEAAPPLVRLERIAAQAEALGVDDDGATVRLAGGVALRAERVVLAFGHFPSADPRVADMGFYASARYQRDPWNSAQLDSLRPEEPVLLLGSGLTAVDVALSLLQRNPTRRIEMVSRHGLLPQAHRRLAPPPAGSAVTGTLLPAIWGQAATVRAQLHGLRQHARALQAAGHDWRAALAALRPHTPAIWQAWDSTQRRRFLRHVQPYWDSHRHRMAPEVAQRLQAALGSGILRVHAARLLGYGEDAESVRVRLQPRSGHGDASALTLRVARVINCTGPAGPAACGNALVGQLLAAGLLRTDALGLGIEVGPGCAVRDAAGRCSTVLHYIGPWLKADYWEAIAVPELRRFARQIAQDCLKKS</sequence>
<reference evidence="2 3" key="1">
    <citation type="submission" date="2020-08" db="EMBL/GenBank/DDBJ databases">
        <title>Genomic Encyclopedia of Type Strains, Phase III (KMG-III): the genomes of soil and plant-associated and newly described type strains.</title>
        <authorList>
            <person name="Whitman W."/>
        </authorList>
    </citation>
    <scope>NUCLEOTIDE SEQUENCE [LARGE SCALE GENOMIC DNA]</scope>
    <source>
        <strain evidence="2 3">CECT 8897</strain>
    </source>
</reference>
<dbReference type="PANTHER" id="PTHR40254:SF1">
    <property type="entry name" value="BLR0577 PROTEIN"/>
    <property type="match status" value="1"/>
</dbReference>
<comment type="caution">
    <text evidence="2">The sequence shown here is derived from an EMBL/GenBank/DDBJ whole genome shotgun (WGS) entry which is preliminary data.</text>
</comment>
<evidence type="ECO:0000313" key="2">
    <source>
        <dbReference type="EMBL" id="MBB3120358.1"/>
    </source>
</evidence>
<dbReference type="EMBL" id="JACHXD010000009">
    <property type="protein sequence ID" value="MBB3120358.1"/>
    <property type="molecule type" value="Genomic_DNA"/>
</dbReference>
<dbReference type="Pfam" id="PF13454">
    <property type="entry name" value="NAD_binding_9"/>
    <property type="match status" value="1"/>
</dbReference>
<name>A0A7W5BC10_9BURK</name>
<gene>
    <name evidence="2" type="ORF">FHS03_003422</name>
</gene>
<dbReference type="InterPro" id="IPR036188">
    <property type="entry name" value="FAD/NAD-bd_sf"/>
</dbReference>
<protein>
    <submittedName>
        <fullName evidence="2">Putative NAD(P)/FAD-binding protein YdhS</fullName>
    </submittedName>
</protein>
<dbReference type="Proteomes" id="UP000541535">
    <property type="component" value="Unassembled WGS sequence"/>
</dbReference>
<dbReference type="SUPFAM" id="SSF51905">
    <property type="entry name" value="FAD/NAD(P)-binding domain"/>
    <property type="match status" value="1"/>
</dbReference>
<evidence type="ECO:0000259" key="1">
    <source>
        <dbReference type="Pfam" id="PF13454"/>
    </source>
</evidence>
<feature type="domain" description="FAD-dependent urate hydroxylase HpyO/Asp monooxygenase CreE-like FAD/NAD(P)-binding" evidence="1">
    <location>
        <begin position="6"/>
        <end position="157"/>
    </location>
</feature>
<dbReference type="RefSeq" id="WP_183442098.1">
    <property type="nucleotide sequence ID" value="NZ_JACHXD010000009.1"/>
</dbReference>
<dbReference type="PROSITE" id="PS51257">
    <property type="entry name" value="PROKAR_LIPOPROTEIN"/>
    <property type="match status" value="1"/>
</dbReference>
<dbReference type="AlphaFoldDB" id="A0A7W5BC10"/>